<proteinExistence type="predicted"/>
<dbReference type="EMBL" id="CP023345">
    <property type="protein sequence ID" value="ATW54775.1"/>
    <property type="molecule type" value="Genomic_DNA"/>
</dbReference>
<name>A0A2I5HGS7_SALDZ</name>
<accession>A0A2I5HGS7</accession>
<organism evidence="1 2">
    <name type="scientific">Salmonella diarizonae</name>
    <dbReference type="NCBI Taxonomy" id="59204"/>
    <lineage>
        <taxon>Bacteria</taxon>
        <taxon>Pseudomonadati</taxon>
        <taxon>Pseudomonadota</taxon>
        <taxon>Gammaproteobacteria</taxon>
        <taxon>Enterobacterales</taxon>
        <taxon>Enterobacteriaceae</taxon>
        <taxon>Salmonella</taxon>
    </lineage>
</organism>
<gene>
    <name evidence="1" type="ORF">CNQ75_09765</name>
</gene>
<protein>
    <submittedName>
        <fullName evidence="1">Uncharacterized protein</fullName>
    </submittedName>
</protein>
<reference evidence="1 2" key="1">
    <citation type="submission" date="2017-09" db="EMBL/GenBank/DDBJ databases">
        <title>Complete genome of Salmonella enterica subsp. diarizonae isolated from stool of a patient with bacterial enteropathy.</title>
        <authorList>
            <person name="Zhou J."/>
            <person name="Chen Q."/>
            <person name="Guo L."/>
            <person name="Fan J."/>
        </authorList>
    </citation>
    <scope>NUCLEOTIDE SEQUENCE [LARGE SCALE GENOMIC DNA]</scope>
    <source>
        <strain evidence="1 2">HZS154</strain>
    </source>
</reference>
<dbReference type="STRING" id="59204.UQ49_11800"/>
<evidence type="ECO:0000313" key="2">
    <source>
        <dbReference type="Proteomes" id="UP000230639"/>
    </source>
</evidence>
<dbReference type="AlphaFoldDB" id="A0A2I5HGS7"/>
<dbReference type="Proteomes" id="UP000230639">
    <property type="component" value="Chromosome"/>
</dbReference>
<sequence length="100" mass="11638">MSSLMIWLEYLMNQKMKAAKFISNLIIAVCFSTIANEGDVPEFKDYNISLSDGSFAKKINLTNEQLKKSEEWKRIIQKQLNEQINFAGHYRLYISEKGQL</sequence>
<evidence type="ECO:0000313" key="1">
    <source>
        <dbReference type="EMBL" id="ATW54775.1"/>
    </source>
</evidence>